<proteinExistence type="predicted"/>
<evidence type="ECO:0000313" key="1">
    <source>
        <dbReference type="EMBL" id="MBM7478747.1"/>
    </source>
</evidence>
<reference evidence="1 2" key="1">
    <citation type="submission" date="2021-01" db="EMBL/GenBank/DDBJ databases">
        <title>Sequencing the genomes of 1000 actinobacteria strains.</title>
        <authorList>
            <person name="Klenk H.-P."/>
        </authorList>
    </citation>
    <scope>NUCLEOTIDE SEQUENCE [LARGE SCALE GENOMIC DNA]</scope>
    <source>
        <strain evidence="1 2">DSM 46000</strain>
    </source>
</reference>
<name>A0ABS2LEH6_9CELL</name>
<dbReference type="Proteomes" id="UP000698059">
    <property type="component" value="Unassembled WGS sequence"/>
</dbReference>
<gene>
    <name evidence="1" type="ORF">JOD49_001667</name>
</gene>
<accession>A0ABS2LEH6</accession>
<protein>
    <submittedName>
        <fullName evidence="1">Uncharacterized protein</fullName>
    </submittedName>
</protein>
<dbReference type="EMBL" id="JAFBBO010000001">
    <property type="protein sequence ID" value="MBM7478747.1"/>
    <property type="molecule type" value="Genomic_DNA"/>
</dbReference>
<comment type="caution">
    <text evidence="1">The sequence shown here is derived from an EMBL/GenBank/DDBJ whole genome shotgun (WGS) entry which is preliminary data.</text>
</comment>
<dbReference type="RefSeq" id="WP_239525172.1">
    <property type="nucleotide sequence ID" value="NZ_BAAAVF010000026.1"/>
</dbReference>
<keyword evidence="2" id="KW-1185">Reference proteome</keyword>
<sequence length="67" mass="7095">MSARKDGSLLVRVPVDRHGELLGRLGASTAEMGAGRTMGPGWIEVAATAITYASDLALWVDIARERA</sequence>
<organism evidence="1 2">
    <name type="scientific">Oerskovia jenensis</name>
    <dbReference type="NCBI Taxonomy" id="162169"/>
    <lineage>
        <taxon>Bacteria</taxon>
        <taxon>Bacillati</taxon>
        <taxon>Actinomycetota</taxon>
        <taxon>Actinomycetes</taxon>
        <taxon>Micrococcales</taxon>
        <taxon>Cellulomonadaceae</taxon>
        <taxon>Oerskovia</taxon>
    </lineage>
</organism>
<evidence type="ECO:0000313" key="2">
    <source>
        <dbReference type="Proteomes" id="UP000698059"/>
    </source>
</evidence>